<name>A0ABN8DUX8_9VIBR</name>
<dbReference type="RefSeq" id="WP_237467980.1">
    <property type="nucleotide sequence ID" value="NZ_CAKLDI010000002.1"/>
</dbReference>
<organism evidence="2 3">
    <name type="scientific">Vibrio stylophorae</name>
    <dbReference type="NCBI Taxonomy" id="659351"/>
    <lineage>
        <taxon>Bacteria</taxon>
        <taxon>Pseudomonadati</taxon>
        <taxon>Pseudomonadota</taxon>
        <taxon>Gammaproteobacteria</taxon>
        <taxon>Vibrionales</taxon>
        <taxon>Vibrionaceae</taxon>
        <taxon>Vibrio</taxon>
    </lineage>
</organism>
<feature type="transmembrane region" description="Helical" evidence="1">
    <location>
        <begin position="79"/>
        <end position="103"/>
    </location>
</feature>
<keyword evidence="1" id="KW-1133">Transmembrane helix</keyword>
<keyword evidence="3" id="KW-1185">Reference proteome</keyword>
<evidence type="ECO:0000313" key="2">
    <source>
        <dbReference type="EMBL" id="CAH0535120.1"/>
    </source>
</evidence>
<sequence>MNNNFKLIILVVFIVTVILGLVSSIHVPYLRSNLITFVSYGVILPISIIPLFVVSRGFLNPKVRRSKFLFSALKLKATFSLIGAIFMITFSLYVMAWPTYWFASQKVKHEFSIVGVDTRGSKGYIYELRITDRKHHDAYDIPISKTLYLHYLNQCHGAKIPITVQSWWAGSVIHRQDVQNAFQAYCL</sequence>
<dbReference type="Proteomes" id="UP000838672">
    <property type="component" value="Unassembled WGS sequence"/>
</dbReference>
<keyword evidence="1" id="KW-0812">Transmembrane</keyword>
<protein>
    <submittedName>
        <fullName evidence="2">Uncharacterized protein</fullName>
    </submittedName>
</protein>
<dbReference type="EMBL" id="CAKLDI010000002">
    <property type="protein sequence ID" value="CAH0535120.1"/>
    <property type="molecule type" value="Genomic_DNA"/>
</dbReference>
<proteinExistence type="predicted"/>
<comment type="caution">
    <text evidence="2">The sequence shown here is derived from an EMBL/GenBank/DDBJ whole genome shotgun (WGS) entry which is preliminary data.</text>
</comment>
<accession>A0ABN8DUX8</accession>
<evidence type="ECO:0000256" key="1">
    <source>
        <dbReference type="SAM" id="Phobius"/>
    </source>
</evidence>
<reference evidence="2" key="1">
    <citation type="submission" date="2021-11" db="EMBL/GenBank/DDBJ databases">
        <authorList>
            <person name="Rodrigo-Torres L."/>
            <person name="Arahal R. D."/>
            <person name="Lucena T."/>
        </authorList>
    </citation>
    <scope>NUCLEOTIDE SEQUENCE</scope>
    <source>
        <strain evidence="2">CECT 7929</strain>
    </source>
</reference>
<evidence type="ECO:0000313" key="3">
    <source>
        <dbReference type="Proteomes" id="UP000838672"/>
    </source>
</evidence>
<keyword evidence="1" id="KW-0472">Membrane</keyword>
<feature type="transmembrane region" description="Helical" evidence="1">
    <location>
        <begin position="34"/>
        <end position="59"/>
    </location>
</feature>
<gene>
    <name evidence="2" type="ORF">VST7929_02781</name>
</gene>